<dbReference type="AlphaFoldDB" id="A0A1J0VW76"/>
<keyword evidence="2" id="KW-0732">Signal</keyword>
<dbReference type="InterPro" id="IPR002557">
    <property type="entry name" value="Chitin-bd_dom"/>
</dbReference>
<dbReference type="SMART" id="SM00494">
    <property type="entry name" value="ChtBD2"/>
    <property type="match status" value="1"/>
</dbReference>
<reference evidence="7" key="1">
    <citation type="submission" date="2016-11" db="EMBL/GenBank/DDBJ databases">
        <authorList>
            <person name="Jaros S."/>
            <person name="Januszkiewicz K."/>
            <person name="Wedrychowicz H."/>
        </authorList>
    </citation>
    <scope>NUCLEOTIDE SEQUENCE [LARGE SCALE GENOMIC DNA]</scope>
    <source>
        <strain evidence="7">Y48</strain>
    </source>
</reference>
<dbReference type="SUPFAM" id="SSF57625">
    <property type="entry name" value="Invertebrate chitin-binding proteins"/>
    <property type="match status" value="1"/>
</dbReference>
<evidence type="ECO:0000313" key="8">
    <source>
        <dbReference type="Proteomes" id="UP000183810"/>
    </source>
</evidence>
<dbReference type="InterPro" id="IPR036508">
    <property type="entry name" value="Chitin-bd_dom_sf"/>
</dbReference>
<dbReference type="OrthoDB" id="4570146at2"/>
<dbReference type="Pfam" id="PF01607">
    <property type="entry name" value="CBM_14"/>
    <property type="match status" value="1"/>
</dbReference>
<name>A0A1J0VW76_9NOCA</name>
<keyword evidence="5" id="KW-0325">Glycoprotein</keyword>
<keyword evidence="3" id="KW-0677">Repeat</keyword>
<evidence type="ECO:0000256" key="2">
    <source>
        <dbReference type="ARBA" id="ARBA00022729"/>
    </source>
</evidence>
<feature type="domain" description="Chitin-binding type-2" evidence="6">
    <location>
        <begin position="74"/>
        <end position="130"/>
    </location>
</feature>
<dbReference type="GO" id="GO:0008061">
    <property type="term" value="F:chitin binding"/>
    <property type="evidence" value="ECO:0007669"/>
    <property type="project" value="UniProtKB-KW"/>
</dbReference>
<gene>
    <name evidence="7" type="ORF">BOX37_22695</name>
</gene>
<keyword evidence="8" id="KW-1185">Reference proteome</keyword>
<evidence type="ECO:0000313" key="7">
    <source>
        <dbReference type="EMBL" id="APE36269.1"/>
    </source>
</evidence>
<dbReference type="KEGG" id="nsl:BOX37_22695"/>
<evidence type="ECO:0000256" key="1">
    <source>
        <dbReference type="ARBA" id="ARBA00022669"/>
    </source>
</evidence>
<sequence length="138" mass="14776">MPRRCINSSAAGYRSQTQVADDILIDSTENLKETTVRFTRVLAVPAAGLLLSSALTLVAASSALAEDTGVDIAAFNCPEPDGLFPYPGDVTKYVECSNNVPAVHTCPSGLNWNRKAQYCDWPSSAGAVAERHRSGNFR</sequence>
<evidence type="ECO:0000256" key="3">
    <source>
        <dbReference type="ARBA" id="ARBA00022737"/>
    </source>
</evidence>
<dbReference type="PANTHER" id="PTHR23301:SF0">
    <property type="entry name" value="CHITIN-BINDING TYPE-2 DOMAIN-CONTAINING PROTEIN-RELATED"/>
    <property type="match status" value="1"/>
</dbReference>
<keyword evidence="4" id="KW-1015">Disulfide bond</keyword>
<keyword evidence="1" id="KW-0147">Chitin-binding</keyword>
<dbReference type="InterPro" id="IPR051940">
    <property type="entry name" value="Chitin_bind-dev_reg"/>
</dbReference>
<organism evidence="7 8">
    <name type="scientific">Nocardia mangyaensis</name>
    <dbReference type="NCBI Taxonomy" id="2213200"/>
    <lineage>
        <taxon>Bacteria</taxon>
        <taxon>Bacillati</taxon>
        <taxon>Actinomycetota</taxon>
        <taxon>Actinomycetes</taxon>
        <taxon>Mycobacteriales</taxon>
        <taxon>Nocardiaceae</taxon>
        <taxon>Nocardia</taxon>
    </lineage>
</organism>
<dbReference type="Gene3D" id="2.170.140.10">
    <property type="entry name" value="Chitin binding domain"/>
    <property type="match status" value="1"/>
</dbReference>
<evidence type="ECO:0000259" key="6">
    <source>
        <dbReference type="PROSITE" id="PS50940"/>
    </source>
</evidence>
<dbReference type="Proteomes" id="UP000183810">
    <property type="component" value="Chromosome"/>
</dbReference>
<proteinExistence type="predicted"/>
<dbReference type="EMBL" id="CP018082">
    <property type="protein sequence ID" value="APE36269.1"/>
    <property type="molecule type" value="Genomic_DNA"/>
</dbReference>
<evidence type="ECO:0000256" key="4">
    <source>
        <dbReference type="ARBA" id="ARBA00023157"/>
    </source>
</evidence>
<accession>A0A1J0VW76</accession>
<dbReference type="PANTHER" id="PTHR23301">
    <property type="entry name" value="CHITIN BINDING PERITROPHIN-A"/>
    <property type="match status" value="1"/>
</dbReference>
<evidence type="ECO:0000256" key="5">
    <source>
        <dbReference type="ARBA" id="ARBA00023180"/>
    </source>
</evidence>
<dbReference type="GO" id="GO:0005576">
    <property type="term" value="C:extracellular region"/>
    <property type="evidence" value="ECO:0007669"/>
    <property type="project" value="InterPro"/>
</dbReference>
<dbReference type="PROSITE" id="PS50940">
    <property type="entry name" value="CHIT_BIND_II"/>
    <property type="match status" value="1"/>
</dbReference>
<protein>
    <recommendedName>
        <fullName evidence="6">Chitin-binding type-2 domain-containing protein</fullName>
    </recommendedName>
</protein>